<accession>A0A368Z6L6</accession>
<evidence type="ECO:0000313" key="1">
    <source>
        <dbReference type="EMBL" id="RCW87589.1"/>
    </source>
</evidence>
<evidence type="ECO:0000313" key="2">
    <source>
        <dbReference type="Proteomes" id="UP000253324"/>
    </source>
</evidence>
<sequence>MKFTVPLTAIKDPTKSTELTYVQKSIDKAQRRLKNRIVLEPEISLSDFKCKAVIDWVDVILRVKRDTQFQWIKKEIDDATGQNVHIEVLNERAGRVSSEFEVRIQDADLRIVQRAVDAVEAKFGLNGDPVVQAIEISVDFTPKSPSQQLRSKLVGVMIRHFMPTRDIISYRRDRPRYSWGRRSDGNTRAVLPWPKDPCVMDQSLVCIDSDLPAHIDATFYLGEDGSDCSWRIMDKILDRQNPSDGSRAVLAEADRRVRIEVTLRGQYIGKLGLERLDDLKRYSFTKMQGDFFRFMLPTFEDTSRMMSGTSRAVWTHFERLRRMKFLNTGVLGLNAYDDARKRIVRPVRNMVRRDLKKRGHTLSLKPRVGDGIAGTGVAYKDLNKRVEAALRELRDRMLR</sequence>
<dbReference type="AlphaFoldDB" id="A0A368Z6L6"/>
<protein>
    <submittedName>
        <fullName evidence="1">Uncharacterized protein</fullName>
    </submittedName>
</protein>
<dbReference type="OrthoDB" id="8338333at2"/>
<name>A0A368Z6L6_9HYPH</name>
<dbReference type="Proteomes" id="UP000253324">
    <property type="component" value="Unassembled WGS sequence"/>
</dbReference>
<gene>
    <name evidence="1" type="ORF">C7476_101355</name>
</gene>
<keyword evidence="2" id="KW-1185">Reference proteome</keyword>
<reference evidence="1 2" key="1">
    <citation type="submission" date="2018-07" db="EMBL/GenBank/DDBJ databases">
        <title>Genomic Encyclopedia of Type Strains, Phase III (KMG-III): the genomes of soil and plant-associated and newly described type strains.</title>
        <authorList>
            <person name="Whitman W."/>
        </authorList>
    </citation>
    <scope>NUCLEOTIDE SEQUENCE [LARGE SCALE GENOMIC DNA]</scope>
    <source>
        <strain evidence="1 2">31-25a</strain>
    </source>
</reference>
<dbReference type="RefSeq" id="WP_147274594.1">
    <property type="nucleotide sequence ID" value="NZ_QPJM01000001.1"/>
</dbReference>
<comment type="caution">
    <text evidence="1">The sequence shown here is derived from an EMBL/GenBank/DDBJ whole genome shotgun (WGS) entry which is preliminary data.</text>
</comment>
<organism evidence="1 2">
    <name type="scientific">Phyllobacterium bourgognense</name>
    <dbReference type="NCBI Taxonomy" id="314236"/>
    <lineage>
        <taxon>Bacteria</taxon>
        <taxon>Pseudomonadati</taxon>
        <taxon>Pseudomonadota</taxon>
        <taxon>Alphaproteobacteria</taxon>
        <taxon>Hyphomicrobiales</taxon>
        <taxon>Phyllobacteriaceae</taxon>
        <taxon>Phyllobacterium</taxon>
    </lineage>
</organism>
<dbReference type="EMBL" id="QPJM01000001">
    <property type="protein sequence ID" value="RCW87589.1"/>
    <property type="molecule type" value="Genomic_DNA"/>
</dbReference>
<proteinExistence type="predicted"/>